<dbReference type="AlphaFoldDB" id="A0A1G2DVQ1"/>
<accession>A0A1G2DVQ1</accession>
<dbReference type="Pfam" id="PF22053">
    <property type="entry name" value="DUF6938"/>
    <property type="match status" value="1"/>
</dbReference>
<gene>
    <name evidence="2" type="ORF">A2V72_02750</name>
</gene>
<sequence length="433" mass="50103">MRKKKVKKSKKAWVVTVNMGYGHQRTAYPLRKLAFNDEIINANDYEGISKSDKKLWESSRRFYEFISRFKRTSLIGELAFSIFDKFQKIPAFYPRRDLSNPTLSLKRMFILIKKGWGKDLILKLKNEHLPLITTFFVPAFMAEVFDYPGEIYCVVCDADISRVWVPLSPQKSRIKYFAPDDWVANRLGLYGVRKENIFMTGFPLPSENIGTRRMEVLKHDLSHRLLNLDPKKEYFKNYKTLVKNHLGRLPKKSNHILTVMFTVGGAGAQKDIGIKIIKSLNREIKEKKIKVILAAGIRPEIKEYFEENIKKLGLLGNKNIEIVFASEINDYFEKFNQKLRVTDVLWTKPSELSFYTGLGLPIIIAPPVGSQEDFNKKWLLAIGSATAQEDPAYVNQWFFDYLNSGRLAEAAMQGFIEAEKKGVYNIQRVIFKN</sequence>
<proteinExistence type="predicted"/>
<evidence type="ECO:0000313" key="3">
    <source>
        <dbReference type="Proteomes" id="UP000178893"/>
    </source>
</evidence>
<dbReference type="Proteomes" id="UP000178893">
    <property type="component" value="Unassembled WGS sequence"/>
</dbReference>
<evidence type="ECO:0000313" key="2">
    <source>
        <dbReference type="EMBL" id="OGZ17735.1"/>
    </source>
</evidence>
<feature type="domain" description="DUF6938" evidence="1">
    <location>
        <begin position="252"/>
        <end position="318"/>
    </location>
</feature>
<dbReference type="InterPro" id="IPR054218">
    <property type="entry name" value="DUF6938"/>
</dbReference>
<dbReference type="EMBL" id="MHLW01000027">
    <property type="protein sequence ID" value="OGZ17735.1"/>
    <property type="molecule type" value="Genomic_DNA"/>
</dbReference>
<name>A0A1G2DVQ1_9BACT</name>
<comment type="caution">
    <text evidence="2">The sequence shown here is derived from an EMBL/GenBank/DDBJ whole genome shotgun (WGS) entry which is preliminary data.</text>
</comment>
<protein>
    <recommendedName>
        <fullName evidence="1">DUF6938 domain-containing protein</fullName>
    </recommendedName>
</protein>
<evidence type="ECO:0000259" key="1">
    <source>
        <dbReference type="Pfam" id="PF22053"/>
    </source>
</evidence>
<organism evidence="2 3">
    <name type="scientific">Candidatus Nealsonbacteria bacterium RBG_13_37_56</name>
    <dbReference type="NCBI Taxonomy" id="1801661"/>
    <lineage>
        <taxon>Bacteria</taxon>
        <taxon>Candidatus Nealsoniibacteriota</taxon>
    </lineage>
</organism>
<reference evidence="2 3" key="1">
    <citation type="journal article" date="2016" name="Nat. Commun.">
        <title>Thousands of microbial genomes shed light on interconnected biogeochemical processes in an aquifer system.</title>
        <authorList>
            <person name="Anantharaman K."/>
            <person name="Brown C.T."/>
            <person name="Hug L.A."/>
            <person name="Sharon I."/>
            <person name="Castelle C.J."/>
            <person name="Probst A.J."/>
            <person name="Thomas B.C."/>
            <person name="Singh A."/>
            <person name="Wilkins M.J."/>
            <person name="Karaoz U."/>
            <person name="Brodie E.L."/>
            <person name="Williams K.H."/>
            <person name="Hubbard S.S."/>
            <person name="Banfield J.F."/>
        </authorList>
    </citation>
    <scope>NUCLEOTIDE SEQUENCE [LARGE SCALE GENOMIC DNA]</scope>
</reference>